<dbReference type="Pfam" id="PF13499">
    <property type="entry name" value="EF-hand_7"/>
    <property type="match status" value="1"/>
</dbReference>
<dbReference type="PROSITE" id="PS50222">
    <property type="entry name" value="EF_HAND_2"/>
    <property type="match status" value="1"/>
</dbReference>
<evidence type="ECO:0000259" key="8">
    <source>
        <dbReference type="PROSITE" id="PS50222"/>
    </source>
</evidence>
<evidence type="ECO:0000256" key="7">
    <source>
        <dbReference type="SAM" id="MobiDB-lite"/>
    </source>
</evidence>
<dbReference type="InterPro" id="IPR048855">
    <property type="entry name" value="P2R3A_B_D_EF-hand"/>
</dbReference>
<dbReference type="Gene3D" id="1.10.238.230">
    <property type="match status" value="1"/>
</dbReference>
<evidence type="ECO:0000313" key="10">
    <source>
        <dbReference type="Proteomes" id="UP000594262"/>
    </source>
</evidence>
<dbReference type="FunFam" id="1.10.238.10:FF:000628">
    <property type="entry name" value="Serine/threonine-protein phosphatase 2A regulatory subunit B'' subunit beta"/>
    <property type="match status" value="1"/>
</dbReference>
<feature type="region of interest" description="Disordered" evidence="7">
    <location>
        <begin position="539"/>
        <end position="558"/>
    </location>
</feature>
<dbReference type="FunFam" id="1.10.238.220:FF:000001">
    <property type="entry name" value="Serine/threonine-protein phosphatase 2A regulatory subunit B'' subunit alpha"/>
    <property type="match status" value="1"/>
</dbReference>
<feature type="compositionally biased region" description="Polar residues" evidence="7">
    <location>
        <begin position="543"/>
        <end position="558"/>
    </location>
</feature>
<dbReference type="Pfam" id="PF17958">
    <property type="entry name" value="EF-hand_13"/>
    <property type="match status" value="1"/>
</dbReference>
<dbReference type="PANTHER" id="PTHR14095:SF0">
    <property type="entry name" value="MIP22305P"/>
    <property type="match status" value="1"/>
</dbReference>
<evidence type="ECO:0000256" key="1">
    <source>
        <dbReference type="ARBA" id="ARBA00007828"/>
    </source>
</evidence>
<dbReference type="AlphaFoldDB" id="A0A7M5V1Y3"/>
<feature type="domain" description="EF-hand" evidence="8">
    <location>
        <begin position="382"/>
        <end position="417"/>
    </location>
</feature>
<dbReference type="FunFam" id="1.10.238.230:FF:000001">
    <property type="entry name" value="Serine/threonine-protein phosphatase 2A regulatory subunit B'' subunit beta"/>
    <property type="match status" value="1"/>
</dbReference>
<evidence type="ECO:0000313" key="9">
    <source>
        <dbReference type="EnsemblMetazoa" id="CLYHEMP000968.1"/>
    </source>
</evidence>
<dbReference type="GO" id="GO:0000159">
    <property type="term" value="C:protein phosphatase type 2A complex"/>
    <property type="evidence" value="ECO:0007669"/>
    <property type="project" value="TreeGrafter"/>
</dbReference>
<dbReference type="GO" id="GO:0008218">
    <property type="term" value="P:bioluminescence"/>
    <property type="evidence" value="ECO:0007669"/>
    <property type="project" value="UniProtKB-KW"/>
</dbReference>
<proteinExistence type="inferred from homology"/>
<dbReference type="CDD" id="cd21504">
    <property type="entry name" value="PPP2R3A_B-like"/>
    <property type="match status" value="1"/>
</dbReference>
<evidence type="ECO:0000256" key="3">
    <source>
        <dbReference type="ARBA" id="ARBA00022837"/>
    </source>
</evidence>
<dbReference type="Gene3D" id="1.10.238.10">
    <property type="entry name" value="EF-hand"/>
    <property type="match status" value="1"/>
</dbReference>
<dbReference type="GeneID" id="136809481"/>
<dbReference type="InterPro" id="IPR018247">
    <property type="entry name" value="EF_Hand_1_Ca_BS"/>
</dbReference>
<dbReference type="SUPFAM" id="SSF47473">
    <property type="entry name" value="EF-hand"/>
    <property type="match status" value="2"/>
</dbReference>
<sequence>MGPTMIPLLKEKVDELFLHWFSEVETQQNLRKELSNILGTHDEIVPISTPFLTPSPHGGQTTLISRPSSPPIPPGSPTTPRSPRRRTGSDLSRKGSRKNPRRRTQEEQKPALYPGCAEKLKPFYFPFGEPRTLENEGNTVNSITTYFDRLKNQTATMDDFPQLMKICGAPLYWKYPYFLACGGNKSNTITCKKFIATWKHVNTKYHDEASRFFHLLSKDSQKHLTYDDFEGLLQDIINTHPGLKFLLDAPEFHSRYIITVVARIFYTINRSWNGKLSLTELRRSNFLTVLKTLEEEEDINQVVDFFSYEHFYVIYCKFWELDTDHDMVISKDDLSRYSNGAVSLRMIDRLFSGCVTRDQSLKEGKMLYVDFIWFILSEVDKASPTGMEYWFRCMDMDGDGVISMYELQYFYEDQLQKMIELGMETLSFQDCLCQMLDLVKPSHPYQVTLRDLKKCKLAPVFFDTFFNLEKWLEHEQKDPFQASRNENGEPEVSAWERYVGEEYELLVAEEGASQINQEIDYEDDFDDEEMLTYEESLAKHSSLDPSLSNGWSALNAVS</sequence>
<keyword evidence="4" id="KW-0455">Luminescence</keyword>
<dbReference type="OrthoDB" id="5586at2759"/>
<keyword evidence="2" id="KW-0479">Metal-binding</keyword>
<keyword evidence="10" id="KW-1185">Reference proteome</keyword>
<reference evidence="9" key="1">
    <citation type="submission" date="2021-01" db="UniProtKB">
        <authorList>
            <consortium name="EnsemblMetazoa"/>
        </authorList>
    </citation>
    <scope>IDENTIFICATION</scope>
</reference>
<comment type="similarity">
    <text evidence="1">Belongs to the aequorin family.</text>
</comment>
<dbReference type="EnsemblMetazoa" id="CLYHEMT000968.1">
    <property type="protein sequence ID" value="CLYHEMP000968.1"/>
    <property type="gene ID" value="CLYHEMG000968"/>
</dbReference>
<dbReference type="InterPro" id="IPR002048">
    <property type="entry name" value="EF_hand_dom"/>
</dbReference>
<dbReference type="Pfam" id="PF21161">
    <property type="entry name" value="P2R3B_EF-hand"/>
    <property type="match status" value="1"/>
</dbReference>
<accession>A0A7M5V1Y3</accession>
<dbReference type="InterPro" id="IPR041534">
    <property type="entry name" value="EF-hand_13"/>
</dbReference>
<feature type="region of interest" description="Disordered" evidence="7">
    <location>
        <begin position="48"/>
        <end position="112"/>
    </location>
</feature>
<organism evidence="9 10">
    <name type="scientific">Clytia hemisphaerica</name>
    <dbReference type="NCBI Taxonomy" id="252671"/>
    <lineage>
        <taxon>Eukaryota</taxon>
        <taxon>Metazoa</taxon>
        <taxon>Cnidaria</taxon>
        <taxon>Hydrozoa</taxon>
        <taxon>Hydroidolina</taxon>
        <taxon>Leptothecata</taxon>
        <taxon>Obeliida</taxon>
        <taxon>Clytiidae</taxon>
        <taxon>Clytia</taxon>
    </lineage>
</organism>
<evidence type="ECO:0000256" key="2">
    <source>
        <dbReference type="ARBA" id="ARBA00022723"/>
    </source>
</evidence>
<evidence type="ECO:0000256" key="5">
    <source>
        <dbReference type="ARBA" id="ARBA00023262"/>
    </source>
</evidence>
<protein>
    <recommendedName>
        <fullName evidence="8">EF-hand domain-containing protein</fullName>
    </recommendedName>
</protein>
<feature type="compositionally biased region" description="Pro residues" evidence="7">
    <location>
        <begin position="68"/>
        <end position="77"/>
    </location>
</feature>
<dbReference type="RefSeq" id="XP_066922120.1">
    <property type="nucleotide sequence ID" value="XM_067066019.1"/>
</dbReference>
<dbReference type="Proteomes" id="UP000594262">
    <property type="component" value="Unplaced"/>
</dbReference>
<comment type="function">
    <text evidence="6">The B regulatory subunit might modulate substrate selectivity and catalytic activity, and might also direct the localization of the catalytic enzyme to a particular subcellular compartment.</text>
</comment>
<keyword evidence="5" id="KW-0599">Photoprotein</keyword>
<keyword evidence="3" id="KW-0106">Calcium</keyword>
<name>A0A7M5V1Y3_9CNID</name>
<dbReference type="PANTHER" id="PTHR14095">
    <property type="entry name" value="PHOSPHATASE 2A REGULATORY SUBUNIT-RELATED"/>
    <property type="match status" value="1"/>
</dbReference>
<dbReference type="Gene3D" id="1.10.238.220">
    <property type="match status" value="1"/>
</dbReference>
<dbReference type="GO" id="GO:0005509">
    <property type="term" value="F:calcium ion binding"/>
    <property type="evidence" value="ECO:0007669"/>
    <property type="project" value="InterPro"/>
</dbReference>
<dbReference type="GO" id="GO:0019888">
    <property type="term" value="F:protein phosphatase regulator activity"/>
    <property type="evidence" value="ECO:0007669"/>
    <property type="project" value="TreeGrafter"/>
</dbReference>
<dbReference type="InterPro" id="IPR011992">
    <property type="entry name" value="EF-hand-dom_pair"/>
</dbReference>
<dbReference type="PROSITE" id="PS00018">
    <property type="entry name" value="EF_HAND_1"/>
    <property type="match status" value="1"/>
</dbReference>
<evidence type="ECO:0000256" key="4">
    <source>
        <dbReference type="ARBA" id="ARBA00023223"/>
    </source>
</evidence>
<evidence type="ECO:0000256" key="6">
    <source>
        <dbReference type="ARBA" id="ARBA00093310"/>
    </source>
</evidence>